<evidence type="ECO:0000256" key="1">
    <source>
        <dbReference type="SAM" id="MobiDB-lite"/>
    </source>
</evidence>
<dbReference type="Proteomes" id="UP000887566">
    <property type="component" value="Unplaced"/>
</dbReference>
<accession>A0A914WCR4</accession>
<evidence type="ECO:0000313" key="2">
    <source>
        <dbReference type="Proteomes" id="UP000887566"/>
    </source>
</evidence>
<protein>
    <submittedName>
        <fullName evidence="3">Uncharacterized protein</fullName>
    </submittedName>
</protein>
<sequence>MNNTYQQPLYVSTNNTLIQPQFPNASAQTRSPGNGTYLQPIYIPMASSNSVYSTPRSTITAYSPAATPITYSASPRSTNGEPIFFTPQNSTESANNEEYDDEKSDCAPHRSLDFIVIF</sequence>
<keyword evidence="2" id="KW-1185">Reference proteome</keyword>
<dbReference type="WBParaSite" id="PSAMB.scaffold3649size17436.g22171.t1">
    <property type="protein sequence ID" value="PSAMB.scaffold3649size17436.g22171.t1"/>
    <property type="gene ID" value="PSAMB.scaffold3649size17436.g22171"/>
</dbReference>
<reference evidence="3" key="1">
    <citation type="submission" date="2022-11" db="UniProtKB">
        <authorList>
            <consortium name="WormBaseParasite"/>
        </authorList>
    </citation>
    <scope>IDENTIFICATION</scope>
</reference>
<organism evidence="2 3">
    <name type="scientific">Plectus sambesii</name>
    <dbReference type="NCBI Taxonomy" id="2011161"/>
    <lineage>
        <taxon>Eukaryota</taxon>
        <taxon>Metazoa</taxon>
        <taxon>Ecdysozoa</taxon>
        <taxon>Nematoda</taxon>
        <taxon>Chromadorea</taxon>
        <taxon>Plectida</taxon>
        <taxon>Plectina</taxon>
        <taxon>Plectoidea</taxon>
        <taxon>Plectidae</taxon>
        <taxon>Plectus</taxon>
    </lineage>
</organism>
<feature type="region of interest" description="Disordered" evidence="1">
    <location>
        <begin position="72"/>
        <end position="105"/>
    </location>
</feature>
<proteinExistence type="predicted"/>
<name>A0A914WCR4_9BILA</name>
<dbReference type="AlphaFoldDB" id="A0A914WCR4"/>
<feature type="compositionally biased region" description="Polar residues" evidence="1">
    <location>
        <begin position="72"/>
        <end position="94"/>
    </location>
</feature>
<evidence type="ECO:0000313" key="3">
    <source>
        <dbReference type="WBParaSite" id="PSAMB.scaffold3649size17436.g22171.t1"/>
    </source>
</evidence>